<organism evidence="2">
    <name type="scientific">Spodoptera frugiperda</name>
    <name type="common">Fall armyworm</name>
    <dbReference type="NCBI Taxonomy" id="7108"/>
    <lineage>
        <taxon>Eukaryota</taxon>
        <taxon>Metazoa</taxon>
        <taxon>Ecdysozoa</taxon>
        <taxon>Arthropoda</taxon>
        <taxon>Hexapoda</taxon>
        <taxon>Insecta</taxon>
        <taxon>Pterygota</taxon>
        <taxon>Neoptera</taxon>
        <taxon>Endopterygota</taxon>
        <taxon>Lepidoptera</taxon>
        <taxon>Glossata</taxon>
        <taxon>Ditrysia</taxon>
        <taxon>Noctuoidea</taxon>
        <taxon>Noctuidae</taxon>
        <taxon>Amphipyrinae</taxon>
        <taxon>Spodoptera</taxon>
    </lineage>
</organism>
<sequence length="78" mass="8131">MVTHREDWEGDIWTMECGVPLADRPVDSSSLAPTGVPRGGRPKPALAQLTPANFSLSSSATGETRLDGGNTGVAQDGH</sequence>
<proteinExistence type="predicted"/>
<protein>
    <submittedName>
        <fullName evidence="2">SFRICE_009193</fullName>
    </submittedName>
</protein>
<feature type="region of interest" description="Disordered" evidence="1">
    <location>
        <begin position="23"/>
        <end position="78"/>
    </location>
</feature>
<evidence type="ECO:0000313" key="2">
    <source>
        <dbReference type="EMBL" id="SOQ55144.1"/>
    </source>
</evidence>
<reference evidence="2" key="1">
    <citation type="submission" date="2016-07" db="EMBL/GenBank/DDBJ databases">
        <authorList>
            <person name="Bretaudeau A."/>
        </authorList>
    </citation>
    <scope>NUCLEOTIDE SEQUENCE</scope>
    <source>
        <strain evidence="2">Rice</strain>
        <tissue evidence="2">Whole body</tissue>
    </source>
</reference>
<evidence type="ECO:0000256" key="1">
    <source>
        <dbReference type="SAM" id="MobiDB-lite"/>
    </source>
</evidence>
<gene>
    <name evidence="2" type="ORF">SFRICE_009193</name>
</gene>
<feature type="compositionally biased region" description="Polar residues" evidence="1">
    <location>
        <begin position="50"/>
        <end position="62"/>
    </location>
</feature>
<dbReference type="EMBL" id="ODYU01010189">
    <property type="protein sequence ID" value="SOQ55144.1"/>
    <property type="molecule type" value="Genomic_DNA"/>
</dbReference>
<name>A0A2H1WRU1_SPOFR</name>
<dbReference type="AlphaFoldDB" id="A0A2H1WRU1"/>
<accession>A0A2H1WRU1</accession>